<dbReference type="AlphaFoldDB" id="A0A495UKV5"/>
<reference evidence="2 3" key="1">
    <citation type="submission" date="2018-10" db="EMBL/GenBank/DDBJ databases">
        <title>Genomic Encyclopedia of Archaeal and Bacterial Type Strains, Phase II (KMG-II): from individual species to whole genera.</title>
        <authorList>
            <person name="Goeker M."/>
        </authorList>
    </citation>
    <scope>NUCLEOTIDE SEQUENCE [LARGE SCALE GENOMIC DNA]</scope>
    <source>
        <strain evidence="2 3">DSM 235</strain>
    </source>
</reference>
<dbReference type="Proteomes" id="UP000274556">
    <property type="component" value="Unassembled WGS sequence"/>
</dbReference>
<dbReference type="EMBL" id="RBXL01000002">
    <property type="protein sequence ID" value="RKT37914.1"/>
    <property type="molecule type" value="Genomic_DNA"/>
</dbReference>
<evidence type="ECO:0000313" key="3">
    <source>
        <dbReference type="Proteomes" id="UP000274556"/>
    </source>
</evidence>
<name>A0A495UKV5_9GAMM</name>
<feature type="region of interest" description="Disordered" evidence="1">
    <location>
        <begin position="38"/>
        <end position="116"/>
    </location>
</feature>
<proteinExistence type="predicted"/>
<keyword evidence="3" id="KW-1185">Reference proteome</keyword>
<comment type="caution">
    <text evidence="2">The sequence shown here is derived from an EMBL/GenBank/DDBJ whole genome shotgun (WGS) entry which is preliminary data.</text>
</comment>
<protein>
    <submittedName>
        <fullName evidence="2">Uncharacterized protein</fullName>
    </submittedName>
</protein>
<accession>A0A495UKV5</accession>
<gene>
    <name evidence="2" type="ORF">BDD21_5425</name>
</gene>
<evidence type="ECO:0000256" key="1">
    <source>
        <dbReference type="SAM" id="MobiDB-lite"/>
    </source>
</evidence>
<evidence type="ECO:0000313" key="2">
    <source>
        <dbReference type="EMBL" id="RKT37914.1"/>
    </source>
</evidence>
<organism evidence="2 3">
    <name type="scientific">Thiocapsa rosea</name>
    <dbReference type="NCBI Taxonomy" id="69360"/>
    <lineage>
        <taxon>Bacteria</taxon>
        <taxon>Pseudomonadati</taxon>
        <taxon>Pseudomonadota</taxon>
        <taxon>Gammaproteobacteria</taxon>
        <taxon>Chromatiales</taxon>
        <taxon>Chromatiaceae</taxon>
        <taxon>Thiocapsa</taxon>
    </lineage>
</organism>
<sequence>MDYLILSDDNGGTARLTTDPSASSYGIPVLVLDANVRARPAHGTRRQQPGGHDRGFSSVVSRRFVAIRDPIPAEMPQRPPRPHRRSRSAPTYALRRDRLKGAGPDSVLRSGLRGTT</sequence>